<sequence length="288" mass="31715">MSESQRLVADAEIKAVVAEASASKCQSEIDILRRQLAATQYVNSTLQQTTSYLQAERDTAVARAMAAEEQARLMQLEISTSRDASIAAHDLRGQLLQRIIDLEAALGDSKEARAKEIRDVQFGWITNAVEARQAALNEQQSTIEDLTNDISHSFNPISDSLKDELGPIVYQLNSLTMSVEHLTNEIEVHGELMLDLASDRHNPRPNRQSDDGIESERMEGLSEDELTASEVVSSHFANSSMPANEGERDSVPEVTIDGAEDVLTVVASETQDPVTVSDKWSMINFDND</sequence>
<keyword evidence="3" id="KW-1185">Reference proteome</keyword>
<dbReference type="SUPFAM" id="SSF111474">
    <property type="entry name" value="Coronavirus S2 glycoprotein"/>
    <property type="match status" value="1"/>
</dbReference>
<proteinExistence type="predicted"/>
<organism evidence="2 3">
    <name type="scientific">Lithohypha guttulata</name>
    <dbReference type="NCBI Taxonomy" id="1690604"/>
    <lineage>
        <taxon>Eukaryota</taxon>
        <taxon>Fungi</taxon>
        <taxon>Dikarya</taxon>
        <taxon>Ascomycota</taxon>
        <taxon>Pezizomycotina</taxon>
        <taxon>Eurotiomycetes</taxon>
        <taxon>Chaetothyriomycetidae</taxon>
        <taxon>Chaetothyriales</taxon>
        <taxon>Trichomeriaceae</taxon>
        <taxon>Lithohypha</taxon>
    </lineage>
</organism>
<dbReference type="AlphaFoldDB" id="A0AAN7QPP1"/>
<dbReference type="InterPro" id="IPR043473">
    <property type="entry name" value="S2_sf_CoV"/>
</dbReference>
<evidence type="ECO:0000256" key="1">
    <source>
        <dbReference type="SAM" id="MobiDB-lite"/>
    </source>
</evidence>
<accession>A0AAN7QPP1</accession>
<reference evidence="2 3" key="1">
    <citation type="submission" date="2023-08" db="EMBL/GenBank/DDBJ databases">
        <title>Black Yeasts Isolated from many extreme environments.</title>
        <authorList>
            <person name="Coleine C."/>
            <person name="Stajich J.E."/>
            <person name="Selbmann L."/>
        </authorList>
    </citation>
    <scope>NUCLEOTIDE SEQUENCE [LARGE SCALE GENOMIC DNA]</scope>
    <source>
        <strain evidence="2 3">CCFEE 5910</strain>
    </source>
</reference>
<evidence type="ECO:0000313" key="3">
    <source>
        <dbReference type="Proteomes" id="UP001309876"/>
    </source>
</evidence>
<feature type="region of interest" description="Disordered" evidence="1">
    <location>
        <begin position="197"/>
        <end position="224"/>
    </location>
</feature>
<protein>
    <submittedName>
        <fullName evidence="2">Uncharacterized protein</fullName>
    </submittedName>
</protein>
<comment type="caution">
    <text evidence="2">The sequence shown here is derived from an EMBL/GenBank/DDBJ whole genome shotgun (WGS) entry which is preliminary data.</text>
</comment>
<feature type="compositionally biased region" description="Basic and acidic residues" evidence="1">
    <location>
        <begin position="197"/>
        <end position="220"/>
    </location>
</feature>
<gene>
    <name evidence="2" type="ORF">LTR05_008482</name>
</gene>
<evidence type="ECO:0000313" key="2">
    <source>
        <dbReference type="EMBL" id="KAK5080777.1"/>
    </source>
</evidence>
<dbReference type="Proteomes" id="UP001309876">
    <property type="component" value="Unassembled WGS sequence"/>
</dbReference>
<name>A0AAN7QPP1_9EURO</name>
<dbReference type="EMBL" id="JAVRRJ010000012">
    <property type="protein sequence ID" value="KAK5080777.1"/>
    <property type="molecule type" value="Genomic_DNA"/>
</dbReference>